<sequence>MTMPRECMAFSRPSLALEGLSKTVFDQSGEQERTKARKNRDRSGTATHTQATTGSPGDYSSSTRQSPASTRSPYTSASARNTTTVDSSSDTIFSYPHAQSP</sequence>
<keyword evidence="3" id="KW-1185">Reference proteome</keyword>
<name>A0A9P4PFD3_9PLEO</name>
<evidence type="ECO:0000313" key="2">
    <source>
        <dbReference type="EMBL" id="KAF2442995.1"/>
    </source>
</evidence>
<dbReference type="AlphaFoldDB" id="A0A9P4PFD3"/>
<dbReference type="EMBL" id="MU001503">
    <property type="protein sequence ID" value="KAF2442995.1"/>
    <property type="molecule type" value="Genomic_DNA"/>
</dbReference>
<reference evidence="2" key="1">
    <citation type="journal article" date="2020" name="Stud. Mycol.">
        <title>101 Dothideomycetes genomes: a test case for predicting lifestyles and emergence of pathogens.</title>
        <authorList>
            <person name="Haridas S."/>
            <person name="Albert R."/>
            <person name="Binder M."/>
            <person name="Bloem J."/>
            <person name="Labutti K."/>
            <person name="Salamov A."/>
            <person name="Andreopoulos B."/>
            <person name="Baker S."/>
            <person name="Barry K."/>
            <person name="Bills G."/>
            <person name="Bluhm B."/>
            <person name="Cannon C."/>
            <person name="Castanera R."/>
            <person name="Culley D."/>
            <person name="Daum C."/>
            <person name="Ezra D."/>
            <person name="Gonzalez J."/>
            <person name="Henrissat B."/>
            <person name="Kuo A."/>
            <person name="Liang C."/>
            <person name="Lipzen A."/>
            <person name="Lutzoni F."/>
            <person name="Magnuson J."/>
            <person name="Mondo S."/>
            <person name="Nolan M."/>
            <person name="Ohm R."/>
            <person name="Pangilinan J."/>
            <person name="Park H.-J."/>
            <person name="Ramirez L."/>
            <person name="Alfaro M."/>
            <person name="Sun H."/>
            <person name="Tritt A."/>
            <person name="Yoshinaga Y."/>
            <person name="Zwiers L.-H."/>
            <person name="Turgeon B."/>
            <person name="Goodwin S."/>
            <person name="Spatafora J."/>
            <person name="Crous P."/>
            <person name="Grigoriev I."/>
        </authorList>
    </citation>
    <scope>NUCLEOTIDE SEQUENCE</scope>
    <source>
        <strain evidence="2">CBS 690.94</strain>
    </source>
</reference>
<feature type="compositionally biased region" description="Polar residues" evidence="1">
    <location>
        <begin position="44"/>
        <end position="101"/>
    </location>
</feature>
<protein>
    <submittedName>
        <fullName evidence="2">Uncharacterized protein</fullName>
    </submittedName>
</protein>
<evidence type="ECO:0000313" key="3">
    <source>
        <dbReference type="Proteomes" id="UP000799764"/>
    </source>
</evidence>
<proteinExistence type="predicted"/>
<gene>
    <name evidence="2" type="ORF">P171DRAFT_53847</name>
</gene>
<accession>A0A9P4PFD3</accession>
<dbReference type="Proteomes" id="UP000799764">
    <property type="component" value="Unassembled WGS sequence"/>
</dbReference>
<organism evidence="2 3">
    <name type="scientific">Karstenula rhodostoma CBS 690.94</name>
    <dbReference type="NCBI Taxonomy" id="1392251"/>
    <lineage>
        <taxon>Eukaryota</taxon>
        <taxon>Fungi</taxon>
        <taxon>Dikarya</taxon>
        <taxon>Ascomycota</taxon>
        <taxon>Pezizomycotina</taxon>
        <taxon>Dothideomycetes</taxon>
        <taxon>Pleosporomycetidae</taxon>
        <taxon>Pleosporales</taxon>
        <taxon>Massarineae</taxon>
        <taxon>Didymosphaeriaceae</taxon>
        <taxon>Karstenula</taxon>
    </lineage>
</organism>
<evidence type="ECO:0000256" key="1">
    <source>
        <dbReference type="SAM" id="MobiDB-lite"/>
    </source>
</evidence>
<feature type="region of interest" description="Disordered" evidence="1">
    <location>
        <begin position="1"/>
        <end position="101"/>
    </location>
</feature>
<comment type="caution">
    <text evidence="2">The sequence shown here is derived from an EMBL/GenBank/DDBJ whole genome shotgun (WGS) entry which is preliminary data.</text>
</comment>